<comment type="subcellular location">
    <subcellularLocation>
        <location evidence="1">Nucleus</location>
    </subcellularLocation>
</comment>
<keyword evidence="5" id="KW-0862">Zinc</keyword>
<dbReference type="InterPro" id="IPR036236">
    <property type="entry name" value="Znf_C2H2_sf"/>
</dbReference>
<evidence type="ECO:0000256" key="6">
    <source>
        <dbReference type="ARBA" id="ARBA00023242"/>
    </source>
</evidence>
<dbReference type="GO" id="GO:0003677">
    <property type="term" value="F:DNA binding"/>
    <property type="evidence" value="ECO:0007669"/>
    <property type="project" value="InterPro"/>
</dbReference>
<keyword evidence="6" id="KW-0539">Nucleus</keyword>
<dbReference type="GO" id="GO:0000122">
    <property type="term" value="P:negative regulation of transcription by RNA polymerase II"/>
    <property type="evidence" value="ECO:0007669"/>
    <property type="project" value="TreeGrafter"/>
</dbReference>
<dbReference type="PANTHER" id="PTHR13100:SF10">
    <property type="entry name" value="CELL GROWTH-REGULATING NUCLEOLAR PROTEIN"/>
    <property type="match status" value="1"/>
</dbReference>
<dbReference type="InterPro" id="IPR039999">
    <property type="entry name" value="LYAR"/>
</dbReference>
<name>A0A183HPM7_9BILA</name>
<dbReference type="SUPFAM" id="SSF57667">
    <property type="entry name" value="beta-beta-alpha zinc fingers"/>
    <property type="match status" value="1"/>
</dbReference>
<reference evidence="8 9" key="2">
    <citation type="submission" date="2018-11" db="EMBL/GenBank/DDBJ databases">
        <authorList>
            <consortium name="Pathogen Informatics"/>
        </authorList>
    </citation>
    <scope>NUCLEOTIDE SEQUENCE [LARGE SCALE GENOMIC DNA]</scope>
</reference>
<dbReference type="PANTHER" id="PTHR13100">
    <property type="entry name" value="CELL GROWTH-REGULATING NUCLEOLAR PROTEIN LYAR"/>
    <property type="match status" value="1"/>
</dbReference>
<protein>
    <submittedName>
        <fullName evidence="10">Zf-LYAR domain-containing protein</fullName>
    </submittedName>
</protein>
<keyword evidence="9" id="KW-1185">Reference proteome</keyword>
<evidence type="ECO:0000256" key="5">
    <source>
        <dbReference type="ARBA" id="ARBA00022833"/>
    </source>
</evidence>
<accession>A0A183HPM7</accession>
<keyword evidence="3" id="KW-0677">Repeat</keyword>
<dbReference type="WBParaSite" id="OFLC_0000943801-mRNA-1">
    <property type="protein sequence ID" value="OFLC_0000943801-mRNA-1"/>
    <property type="gene ID" value="OFLC_0000943801"/>
</dbReference>
<evidence type="ECO:0000256" key="3">
    <source>
        <dbReference type="ARBA" id="ARBA00022737"/>
    </source>
</evidence>
<dbReference type="Proteomes" id="UP000267606">
    <property type="component" value="Unassembled WGS sequence"/>
</dbReference>
<dbReference type="Pfam" id="PF08790">
    <property type="entry name" value="zf-LYAR"/>
    <property type="match status" value="1"/>
</dbReference>
<dbReference type="GO" id="GO:0006364">
    <property type="term" value="P:rRNA processing"/>
    <property type="evidence" value="ECO:0007669"/>
    <property type="project" value="TreeGrafter"/>
</dbReference>
<evidence type="ECO:0000256" key="4">
    <source>
        <dbReference type="ARBA" id="ARBA00022771"/>
    </source>
</evidence>
<gene>
    <name evidence="8" type="ORF">OFLC_LOCUS9439</name>
</gene>
<evidence type="ECO:0000313" key="10">
    <source>
        <dbReference type="WBParaSite" id="OFLC_0000943801-mRNA-1"/>
    </source>
</evidence>
<organism evidence="10">
    <name type="scientific">Onchocerca flexuosa</name>
    <dbReference type="NCBI Taxonomy" id="387005"/>
    <lineage>
        <taxon>Eukaryota</taxon>
        <taxon>Metazoa</taxon>
        <taxon>Ecdysozoa</taxon>
        <taxon>Nematoda</taxon>
        <taxon>Chromadorea</taxon>
        <taxon>Rhabditida</taxon>
        <taxon>Spirurina</taxon>
        <taxon>Spiruromorpha</taxon>
        <taxon>Filarioidea</taxon>
        <taxon>Onchocercidae</taxon>
        <taxon>Onchocerca</taxon>
    </lineage>
</organism>
<reference evidence="10" key="1">
    <citation type="submission" date="2016-06" db="UniProtKB">
        <authorList>
            <consortium name="WormBaseParasite"/>
        </authorList>
    </citation>
    <scope>IDENTIFICATION</scope>
</reference>
<feature type="domain" description="Zinc finger C2H2 LYAR-type" evidence="7">
    <location>
        <begin position="14"/>
        <end position="41"/>
    </location>
</feature>
<dbReference type="GO" id="GO:0005730">
    <property type="term" value="C:nucleolus"/>
    <property type="evidence" value="ECO:0007669"/>
    <property type="project" value="TreeGrafter"/>
</dbReference>
<evidence type="ECO:0000313" key="9">
    <source>
        <dbReference type="Proteomes" id="UP000267606"/>
    </source>
</evidence>
<evidence type="ECO:0000313" key="8">
    <source>
        <dbReference type="EMBL" id="VDO60595.1"/>
    </source>
</evidence>
<dbReference type="AlphaFoldDB" id="A0A183HPM7"/>
<keyword evidence="4" id="KW-0863">Zinc-finger</keyword>
<sequence>MEFFFFKYFRDATYSCLDCGQAFSLGTYKNHIKCVTENKKYGGKNYVEKENKGEAKQNRWIEQVERAIENVTNKELKDLLQQIRGFSNIPRKEVKFINFLQNSIKIRNRDLCVKAWNCISEEAVKMQQATEKMKLEKNGGDCSSVDNEKELNCKQETSESNGEKVEEIGTGKKELKKNGVYENGNNSAEQVCTTSDRLLLIKHICLVVSEI</sequence>
<dbReference type="STRING" id="387005.A0A183HPM7"/>
<evidence type="ECO:0000259" key="7">
    <source>
        <dbReference type="Pfam" id="PF08790"/>
    </source>
</evidence>
<proteinExistence type="predicted"/>
<dbReference type="InterPro" id="IPR014898">
    <property type="entry name" value="Znf_C2H2_LYAR"/>
</dbReference>
<keyword evidence="2" id="KW-0479">Metal-binding</keyword>
<dbReference type="GO" id="GO:0008270">
    <property type="term" value="F:zinc ion binding"/>
    <property type="evidence" value="ECO:0007669"/>
    <property type="project" value="UniProtKB-KW"/>
</dbReference>
<evidence type="ECO:0000256" key="1">
    <source>
        <dbReference type="ARBA" id="ARBA00004123"/>
    </source>
</evidence>
<evidence type="ECO:0000256" key="2">
    <source>
        <dbReference type="ARBA" id="ARBA00022723"/>
    </source>
</evidence>
<dbReference type="EMBL" id="UZAJ01011563">
    <property type="protein sequence ID" value="VDO60595.1"/>
    <property type="molecule type" value="Genomic_DNA"/>
</dbReference>